<dbReference type="SMART" id="SM00448">
    <property type="entry name" value="REC"/>
    <property type="match status" value="1"/>
</dbReference>
<dbReference type="InterPro" id="IPR036890">
    <property type="entry name" value="HATPase_C_sf"/>
</dbReference>
<evidence type="ECO:0000256" key="1">
    <source>
        <dbReference type="ARBA" id="ARBA00000085"/>
    </source>
</evidence>
<feature type="domain" description="Histidine kinase" evidence="5">
    <location>
        <begin position="161"/>
        <end position="380"/>
    </location>
</feature>
<dbReference type="InterPro" id="IPR036097">
    <property type="entry name" value="HisK_dim/P_sf"/>
</dbReference>
<dbReference type="InterPro" id="IPR011006">
    <property type="entry name" value="CheY-like_superfamily"/>
</dbReference>
<dbReference type="Gene3D" id="1.10.287.130">
    <property type="match status" value="1"/>
</dbReference>
<dbReference type="CDD" id="cd17536">
    <property type="entry name" value="REC_YesN-like"/>
    <property type="match status" value="1"/>
</dbReference>
<dbReference type="Proteomes" id="UP001228113">
    <property type="component" value="Chromosome"/>
</dbReference>
<dbReference type="SUPFAM" id="SSF52172">
    <property type="entry name" value="CheY-like"/>
    <property type="match status" value="1"/>
</dbReference>
<dbReference type="KEGG" id="msea:METESE_25470"/>
<evidence type="ECO:0000256" key="3">
    <source>
        <dbReference type="ARBA" id="ARBA00022553"/>
    </source>
</evidence>
<dbReference type="Gene3D" id="3.30.565.10">
    <property type="entry name" value="Histidine kinase-like ATPase, C-terminal domain"/>
    <property type="match status" value="1"/>
</dbReference>
<dbReference type="PANTHER" id="PTHR43547:SF10">
    <property type="entry name" value="SENSOR HISTIDINE KINASE DCUS"/>
    <property type="match status" value="1"/>
</dbReference>
<evidence type="ECO:0000256" key="2">
    <source>
        <dbReference type="ARBA" id="ARBA00012438"/>
    </source>
</evidence>
<protein>
    <recommendedName>
        <fullName evidence="2">histidine kinase</fullName>
        <ecNumber evidence="2">2.7.13.3</ecNumber>
    </recommendedName>
</protein>
<dbReference type="PROSITE" id="PS50110">
    <property type="entry name" value="RESPONSE_REGULATORY"/>
    <property type="match status" value="1"/>
</dbReference>
<feature type="modified residue" description="4-aspartylphosphate" evidence="4">
    <location>
        <position position="62"/>
    </location>
</feature>
<dbReference type="InterPro" id="IPR003661">
    <property type="entry name" value="HisK_dim/P_dom"/>
</dbReference>
<dbReference type="Pfam" id="PF02518">
    <property type="entry name" value="HATPase_c"/>
    <property type="match status" value="1"/>
</dbReference>
<dbReference type="Pfam" id="PF00072">
    <property type="entry name" value="Response_reg"/>
    <property type="match status" value="1"/>
</dbReference>
<dbReference type="SUPFAM" id="SSF47384">
    <property type="entry name" value="Homodimeric domain of signal transducing histidine kinase"/>
    <property type="match status" value="1"/>
</dbReference>
<dbReference type="GO" id="GO:0000155">
    <property type="term" value="F:phosphorelay sensor kinase activity"/>
    <property type="evidence" value="ECO:0007669"/>
    <property type="project" value="InterPro"/>
</dbReference>
<dbReference type="CDD" id="cd00082">
    <property type="entry name" value="HisKA"/>
    <property type="match status" value="1"/>
</dbReference>
<dbReference type="PRINTS" id="PR00344">
    <property type="entry name" value="BCTRLSENSOR"/>
</dbReference>
<name>A0AA48GTS0_9BACT</name>
<gene>
    <name evidence="7" type="ORF">METESE_25470</name>
</gene>
<organism evidence="7 8">
    <name type="scientific">Mesoterricola sediminis</name>
    <dbReference type="NCBI Taxonomy" id="2927980"/>
    <lineage>
        <taxon>Bacteria</taxon>
        <taxon>Pseudomonadati</taxon>
        <taxon>Acidobacteriota</taxon>
        <taxon>Holophagae</taxon>
        <taxon>Holophagales</taxon>
        <taxon>Holophagaceae</taxon>
        <taxon>Mesoterricola</taxon>
    </lineage>
</organism>
<keyword evidence="3 4" id="KW-0597">Phosphoprotein</keyword>
<feature type="domain" description="Response regulatory" evidence="6">
    <location>
        <begin position="13"/>
        <end position="127"/>
    </location>
</feature>
<dbReference type="RefSeq" id="WP_243333861.1">
    <property type="nucleotide sequence ID" value="NZ_AP027081.1"/>
</dbReference>
<evidence type="ECO:0000313" key="7">
    <source>
        <dbReference type="EMBL" id="BDU77589.1"/>
    </source>
</evidence>
<reference evidence="7" key="1">
    <citation type="journal article" date="2023" name="Int. J. Syst. Evol. Microbiol.">
        <title>Mesoterricola silvestris gen. nov., sp. nov., Mesoterricola sediminis sp. nov., Geothrix oryzae sp. nov., Geothrix edaphica sp. nov., Geothrix rubra sp. nov., and Geothrix limicola sp. nov., six novel members of Acidobacteriota isolated from soils.</title>
        <authorList>
            <person name="Itoh H."/>
            <person name="Sugisawa Y."/>
            <person name="Mise K."/>
            <person name="Xu Z."/>
            <person name="Kuniyasu M."/>
            <person name="Ushijima N."/>
            <person name="Kawano K."/>
            <person name="Kobayashi E."/>
            <person name="Shiratori Y."/>
            <person name="Masuda Y."/>
            <person name="Senoo K."/>
        </authorList>
    </citation>
    <scope>NUCLEOTIDE SEQUENCE</scope>
    <source>
        <strain evidence="7">W786</strain>
    </source>
</reference>
<evidence type="ECO:0000259" key="6">
    <source>
        <dbReference type="PROSITE" id="PS50110"/>
    </source>
</evidence>
<dbReference type="SUPFAM" id="SSF55874">
    <property type="entry name" value="ATPase domain of HSP90 chaperone/DNA topoisomerase II/histidine kinase"/>
    <property type="match status" value="1"/>
</dbReference>
<dbReference type="EMBL" id="AP027081">
    <property type="protein sequence ID" value="BDU77589.1"/>
    <property type="molecule type" value="Genomic_DNA"/>
</dbReference>
<dbReference type="EC" id="2.7.13.3" evidence="2"/>
<dbReference type="PANTHER" id="PTHR43547">
    <property type="entry name" value="TWO-COMPONENT HISTIDINE KINASE"/>
    <property type="match status" value="1"/>
</dbReference>
<evidence type="ECO:0000256" key="4">
    <source>
        <dbReference type="PROSITE-ProRule" id="PRU00169"/>
    </source>
</evidence>
<dbReference type="InterPro" id="IPR003594">
    <property type="entry name" value="HATPase_dom"/>
</dbReference>
<evidence type="ECO:0000313" key="8">
    <source>
        <dbReference type="Proteomes" id="UP001228113"/>
    </source>
</evidence>
<dbReference type="Gene3D" id="3.40.50.2300">
    <property type="match status" value="1"/>
</dbReference>
<dbReference type="InterPro" id="IPR004358">
    <property type="entry name" value="Sig_transdc_His_kin-like_C"/>
</dbReference>
<dbReference type="InterPro" id="IPR001789">
    <property type="entry name" value="Sig_transdc_resp-reg_receiver"/>
</dbReference>
<dbReference type="AlphaFoldDB" id="A0AA48GTS0"/>
<accession>A0AA48GTS0</accession>
<dbReference type="SMART" id="SM00387">
    <property type="entry name" value="HATPase_c"/>
    <property type="match status" value="1"/>
</dbReference>
<sequence>MPEPPSQFIRGLKVLYVEDDPAARAAFGAFLKRRFGKVILARDGAEGLEAFRSAPVDLVITDVQMPRMGGLALVEEIRALAPGVQVALTTAFEEVDVLVRAIELGVDHFLLKPLKQEAVEAVLLKAAKRIWADSLARQRAEAERDAAALRRTAVLGTLFQGVAHDFNNLLQAILSAVDLALLHLEPDSEVRAILERSLDHTEQARALGRRFVLLANPAGRRVPLPDLDAVIQEGVRKGLGARPVEAAWGLPARMPPVQADRAQLVRVFQNLAENAGEAMPGGGRLAVAADLWDPPASEAPAGQTGPFVRIRFRDSGPGVRPEHLPFLFTPYFTTKPRGKRRGTGLGLTVAESIVRSHGGQIRACPSDAGACFEVLLPAGPLPPAHA</sequence>
<proteinExistence type="predicted"/>
<keyword evidence="8" id="KW-1185">Reference proteome</keyword>
<dbReference type="InterPro" id="IPR005467">
    <property type="entry name" value="His_kinase_dom"/>
</dbReference>
<dbReference type="PROSITE" id="PS50109">
    <property type="entry name" value="HIS_KIN"/>
    <property type="match status" value="1"/>
</dbReference>
<comment type="catalytic activity">
    <reaction evidence="1">
        <text>ATP + protein L-histidine = ADP + protein N-phospho-L-histidine.</text>
        <dbReference type="EC" id="2.7.13.3"/>
    </reaction>
</comment>
<dbReference type="CDD" id="cd00075">
    <property type="entry name" value="HATPase"/>
    <property type="match status" value="1"/>
</dbReference>
<evidence type="ECO:0000259" key="5">
    <source>
        <dbReference type="PROSITE" id="PS50109"/>
    </source>
</evidence>